<reference evidence="1" key="1">
    <citation type="submission" date="2021-04" db="EMBL/GenBank/DDBJ databases">
        <title>Whole genome sequencing of Enterococci isolates from hospitalized patients.</title>
        <authorList>
            <person name="Ogoti B.M."/>
            <person name="Onyambu F.G."/>
        </authorList>
    </citation>
    <scope>NUCLEOTIDE SEQUENCE</scope>
    <source>
        <strain evidence="1">242</strain>
    </source>
</reference>
<dbReference type="EMBL" id="JAGTPW010000015">
    <property type="protein sequence ID" value="MBR8644706.1"/>
    <property type="molecule type" value="Genomic_DNA"/>
</dbReference>
<gene>
    <name evidence="1" type="ORF">KEH51_10360</name>
</gene>
<evidence type="ECO:0000313" key="1">
    <source>
        <dbReference type="EMBL" id="MBR8644706.1"/>
    </source>
</evidence>
<comment type="caution">
    <text evidence="1">The sequence shown here is derived from an EMBL/GenBank/DDBJ whole genome shotgun (WGS) entry which is preliminary data.</text>
</comment>
<dbReference type="Proteomes" id="UP000680045">
    <property type="component" value="Unassembled WGS sequence"/>
</dbReference>
<dbReference type="AlphaFoldDB" id="A0A941FQ98"/>
<evidence type="ECO:0000313" key="2">
    <source>
        <dbReference type="Proteomes" id="UP000680045"/>
    </source>
</evidence>
<proteinExistence type="predicted"/>
<sequence length="64" mass="7050">MALRTLLLIEFLSVKPSTNTKAAFVPFRRIRSGESPNPEHGETSAEVLVYSSINQDTADNDLSN</sequence>
<accession>A0A941FQ98</accession>
<protein>
    <submittedName>
        <fullName evidence="1">Uncharacterized protein</fullName>
    </submittedName>
</protein>
<name>A0A941FQ98_9BACI</name>
<organism evidence="1 2">
    <name type="scientific">Peribacillus frigoritolerans</name>
    <dbReference type="NCBI Taxonomy" id="450367"/>
    <lineage>
        <taxon>Bacteria</taxon>
        <taxon>Bacillati</taxon>
        <taxon>Bacillota</taxon>
        <taxon>Bacilli</taxon>
        <taxon>Bacillales</taxon>
        <taxon>Bacillaceae</taxon>
        <taxon>Peribacillus</taxon>
    </lineage>
</organism>